<organism evidence="2 3">
    <name type="scientific">Ficus carica</name>
    <name type="common">Common fig</name>
    <dbReference type="NCBI Taxonomy" id="3494"/>
    <lineage>
        <taxon>Eukaryota</taxon>
        <taxon>Viridiplantae</taxon>
        <taxon>Streptophyta</taxon>
        <taxon>Embryophyta</taxon>
        <taxon>Tracheophyta</taxon>
        <taxon>Spermatophyta</taxon>
        <taxon>Magnoliopsida</taxon>
        <taxon>eudicotyledons</taxon>
        <taxon>Gunneridae</taxon>
        <taxon>Pentapetalae</taxon>
        <taxon>rosids</taxon>
        <taxon>fabids</taxon>
        <taxon>Rosales</taxon>
        <taxon>Moraceae</taxon>
        <taxon>Ficeae</taxon>
        <taxon>Ficus</taxon>
    </lineage>
</organism>
<dbReference type="PANTHER" id="PTHR33133">
    <property type="entry name" value="OS08G0107100 PROTEIN-RELATED"/>
    <property type="match status" value="1"/>
</dbReference>
<feature type="transmembrane region" description="Helical" evidence="1">
    <location>
        <begin position="34"/>
        <end position="59"/>
    </location>
</feature>
<proteinExistence type="predicted"/>
<protein>
    <submittedName>
        <fullName evidence="2">Uncharacterized protein</fullName>
    </submittedName>
</protein>
<feature type="non-terminal residue" evidence="2">
    <location>
        <position position="133"/>
    </location>
</feature>
<name>A0AA88CLM2_FICCA</name>
<keyword evidence="3" id="KW-1185">Reference proteome</keyword>
<reference evidence="2" key="1">
    <citation type="submission" date="2023-07" db="EMBL/GenBank/DDBJ databases">
        <title>draft genome sequence of fig (Ficus carica).</title>
        <authorList>
            <person name="Takahashi T."/>
            <person name="Nishimura K."/>
        </authorList>
    </citation>
    <scope>NUCLEOTIDE SEQUENCE</scope>
</reference>
<dbReference type="Proteomes" id="UP001187192">
    <property type="component" value="Unassembled WGS sequence"/>
</dbReference>
<dbReference type="PANTHER" id="PTHR33133:SF7">
    <property type="entry name" value="F26K24.10 PROTEIN-RELATED"/>
    <property type="match status" value="1"/>
</dbReference>
<dbReference type="AlphaFoldDB" id="A0AA88CLM2"/>
<keyword evidence="1" id="KW-1133">Transmembrane helix</keyword>
<gene>
    <name evidence="2" type="ORF">TIFTF001_050129</name>
</gene>
<accession>A0AA88CLM2</accession>
<dbReference type="EMBL" id="BTGU01007821">
    <property type="protein sequence ID" value="GMN21356.1"/>
    <property type="molecule type" value="Genomic_DNA"/>
</dbReference>
<sequence>MAVATSPRPQQAVLNFTTVLSESRRVIKSQLSHFLALTFVFLLPLSVSSIAYSTLGFLFSDAAIDGHNKFLNRTANGTSTFVPDHDQRQYQPEIIPTPTLLLAFAYYLFYTVLSVCAVGSITYTAFQAFHRQP</sequence>
<evidence type="ECO:0000313" key="2">
    <source>
        <dbReference type="EMBL" id="GMN21356.1"/>
    </source>
</evidence>
<feature type="transmembrane region" description="Helical" evidence="1">
    <location>
        <begin position="104"/>
        <end position="126"/>
    </location>
</feature>
<evidence type="ECO:0000256" key="1">
    <source>
        <dbReference type="SAM" id="Phobius"/>
    </source>
</evidence>
<keyword evidence="1" id="KW-0472">Membrane</keyword>
<evidence type="ECO:0000313" key="3">
    <source>
        <dbReference type="Proteomes" id="UP001187192"/>
    </source>
</evidence>
<keyword evidence="1" id="KW-0812">Transmembrane</keyword>
<comment type="caution">
    <text evidence="2">The sequence shown here is derived from an EMBL/GenBank/DDBJ whole genome shotgun (WGS) entry which is preliminary data.</text>
</comment>